<evidence type="ECO:0000313" key="2">
    <source>
        <dbReference type="EMBL" id="KGL39903.1"/>
    </source>
</evidence>
<dbReference type="GeneID" id="58718200"/>
<dbReference type="AlphaFoldDB" id="A0A099W672"/>
<organism evidence="2 4">
    <name type="scientific">Listeria booriae</name>
    <dbReference type="NCBI Taxonomy" id="1552123"/>
    <lineage>
        <taxon>Bacteria</taxon>
        <taxon>Bacillati</taxon>
        <taxon>Bacillota</taxon>
        <taxon>Bacilli</taxon>
        <taxon>Bacillales</taxon>
        <taxon>Listeriaceae</taxon>
        <taxon>Listeria</taxon>
    </lineage>
</organism>
<dbReference type="RefSeq" id="WP_036087158.1">
    <property type="nucleotide sequence ID" value="NZ_CBCSHQ010000013.1"/>
</dbReference>
<reference evidence="3 5" key="2">
    <citation type="submission" date="2020-03" db="EMBL/GenBank/DDBJ databases">
        <title>Soil Listeria distribution.</title>
        <authorList>
            <person name="Liao J."/>
            <person name="Wiedmann M."/>
        </authorList>
    </citation>
    <scope>NUCLEOTIDE SEQUENCE [LARGE SCALE GENOMIC DNA]</scope>
    <source>
        <strain evidence="3 5">FSL L7-1850</strain>
    </source>
</reference>
<dbReference type="OrthoDB" id="2361630at2"/>
<dbReference type="Gene3D" id="3.30.2310.20">
    <property type="entry name" value="RelE-like"/>
    <property type="match status" value="1"/>
</dbReference>
<accession>A0A099W672</accession>
<sequence>MRSTPQIEWTMAFQEDVAEVFHFLEYQYCSESQKNKLWEKLNRTQEKLALFPGVGILLDDREYTRAYRRVRMGSTYYIFYEVDAFAEKVILHRLLAQARNYEVLIREAVAEYVDVD</sequence>
<reference evidence="2 4" key="1">
    <citation type="submission" date="2014-05" db="EMBL/GenBank/DDBJ databases">
        <title>Novel Listeriaceae from food processing environments.</title>
        <authorList>
            <person name="den Bakker H.C."/>
        </authorList>
    </citation>
    <scope>NUCLEOTIDE SEQUENCE [LARGE SCALE GENOMIC DNA]</scope>
    <source>
        <strain evidence="2 4">FSL A5-0281</strain>
    </source>
</reference>
<dbReference type="InterPro" id="IPR007712">
    <property type="entry name" value="RelE/ParE_toxin"/>
</dbReference>
<dbReference type="eggNOG" id="ENOG5034AUF">
    <property type="taxonomic scope" value="Bacteria"/>
</dbReference>
<evidence type="ECO:0000256" key="1">
    <source>
        <dbReference type="ARBA" id="ARBA00022649"/>
    </source>
</evidence>
<name>A0A099W672_9LIST</name>
<keyword evidence="4" id="KW-1185">Reference proteome</keyword>
<keyword evidence="1" id="KW-1277">Toxin-antitoxin system</keyword>
<dbReference type="Proteomes" id="UP000029844">
    <property type="component" value="Unassembled WGS sequence"/>
</dbReference>
<evidence type="ECO:0000313" key="3">
    <source>
        <dbReference type="EMBL" id="MBC2370841.1"/>
    </source>
</evidence>
<dbReference type="EMBL" id="JNFA01000025">
    <property type="protein sequence ID" value="KGL39903.1"/>
    <property type="molecule type" value="Genomic_DNA"/>
</dbReference>
<evidence type="ECO:0000313" key="4">
    <source>
        <dbReference type="Proteomes" id="UP000029844"/>
    </source>
</evidence>
<gene>
    <name evidence="2" type="ORF">EP57_12655</name>
    <name evidence="3" type="ORF">HBP98_02365</name>
</gene>
<dbReference type="Pfam" id="PF05016">
    <property type="entry name" value="ParE_toxin"/>
    <property type="match status" value="1"/>
</dbReference>
<evidence type="ECO:0000313" key="5">
    <source>
        <dbReference type="Proteomes" id="UP000546244"/>
    </source>
</evidence>
<dbReference type="Proteomes" id="UP000546244">
    <property type="component" value="Unassembled WGS sequence"/>
</dbReference>
<proteinExistence type="predicted"/>
<protein>
    <submittedName>
        <fullName evidence="3">Type II toxin-antitoxin system RelE/ParE family toxin</fullName>
    </submittedName>
</protein>
<comment type="caution">
    <text evidence="2">The sequence shown here is derived from an EMBL/GenBank/DDBJ whole genome shotgun (WGS) entry which is preliminary data.</text>
</comment>
<dbReference type="InterPro" id="IPR035093">
    <property type="entry name" value="RelE/ParE_toxin_dom_sf"/>
</dbReference>
<dbReference type="STRING" id="1552123.EP57_12655"/>
<dbReference type="EMBL" id="JAARMV010000001">
    <property type="protein sequence ID" value="MBC2370841.1"/>
    <property type="molecule type" value="Genomic_DNA"/>
</dbReference>